<keyword evidence="2 3" id="KW-0808">Transferase</keyword>
<dbReference type="InterPro" id="IPR002213">
    <property type="entry name" value="UDP_glucos_trans"/>
</dbReference>
<keyword evidence="6" id="KW-1185">Reference proteome</keyword>
<dbReference type="EC" id="2.4.1.-" evidence="4"/>
<sequence length="476" mass="53571">MKNSSPTHVVIIPHPIQGHVTPMLHLAELLSLSNFNITLLTSTDIHQRLKKSSNIDARFARFPGFRFEAVPDGLPEDYPRAGKDGAWAVLQGFALNAEPLLRQISIGTSVTCFIVDNWLHFAYDFAKEVDIPLIAFRCYSASSHCLFSFVPRLVDEHIPFKDEDLDKLVENVPGMGTFLRYRDLPSFCRTKDKHACLGIEQAFASEIERTKNAYGLILNTFEDLEGPILSLLRSQCKRVYSIGPLHALLQNRLTQETTTLNNRSSSLWEADQSCLSWLDKKPVKSVVYVGFGSLTVLERDQITEIWEGLVQSKKYFLWVIRPDLITSNDDGYQTSEAILQGTKDRGCIVSWAPQEAVLAHRAIGGFLTHSGWNSTIESITAGVPMICWPYFADQQINSRYVGEVWRIGLDMKDMCDRNVVTEMVNDLLDGKKDEVERSMGRMSDAAKRSVTEGGSSCRNLDSLIEDIKMMSLNGEH</sequence>
<dbReference type="PANTHER" id="PTHR11926:SF1392">
    <property type="entry name" value="GLYCOSYLTRANSFERASE"/>
    <property type="match status" value="1"/>
</dbReference>
<evidence type="ECO:0000256" key="1">
    <source>
        <dbReference type="ARBA" id="ARBA00009995"/>
    </source>
</evidence>
<reference evidence="5" key="1">
    <citation type="submission" date="2024-03" db="EMBL/GenBank/DDBJ databases">
        <title>WGS assembly of Saponaria officinalis var. Norfolk2.</title>
        <authorList>
            <person name="Jenkins J."/>
            <person name="Shu S."/>
            <person name="Grimwood J."/>
            <person name="Barry K."/>
            <person name="Goodstein D."/>
            <person name="Schmutz J."/>
            <person name="Leebens-Mack J."/>
            <person name="Osbourn A."/>
        </authorList>
    </citation>
    <scope>NUCLEOTIDE SEQUENCE [LARGE SCALE GENOMIC DNA]</scope>
    <source>
        <strain evidence="5">JIC</strain>
    </source>
</reference>
<evidence type="ECO:0000313" key="5">
    <source>
        <dbReference type="EMBL" id="KAK9692026.1"/>
    </source>
</evidence>
<dbReference type="SUPFAM" id="SSF53756">
    <property type="entry name" value="UDP-Glycosyltransferase/glycogen phosphorylase"/>
    <property type="match status" value="1"/>
</dbReference>
<evidence type="ECO:0000313" key="6">
    <source>
        <dbReference type="Proteomes" id="UP001443914"/>
    </source>
</evidence>
<dbReference type="InterPro" id="IPR035595">
    <property type="entry name" value="UDP_glycos_trans_CS"/>
</dbReference>
<keyword evidence="3" id="KW-0328">Glycosyltransferase</keyword>
<gene>
    <name evidence="5" type="ORF">RND81_09G236100</name>
</gene>
<organism evidence="5 6">
    <name type="scientific">Saponaria officinalis</name>
    <name type="common">Common soapwort</name>
    <name type="synonym">Lychnis saponaria</name>
    <dbReference type="NCBI Taxonomy" id="3572"/>
    <lineage>
        <taxon>Eukaryota</taxon>
        <taxon>Viridiplantae</taxon>
        <taxon>Streptophyta</taxon>
        <taxon>Embryophyta</taxon>
        <taxon>Tracheophyta</taxon>
        <taxon>Spermatophyta</taxon>
        <taxon>Magnoliopsida</taxon>
        <taxon>eudicotyledons</taxon>
        <taxon>Gunneridae</taxon>
        <taxon>Pentapetalae</taxon>
        <taxon>Caryophyllales</taxon>
        <taxon>Caryophyllaceae</taxon>
        <taxon>Caryophylleae</taxon>
        <taxon>Saponaria</taxon>
    </lineage>
</organism>
<dbReference type="Pfam" id="PF00201">
    <property type="entry name" value="UDPGT"/>
    <property type="match status" value="1"/>
</dbReference>
<dbReference type="Proteomes" id="UP001443914">
    <property type="component" value="Unassembled WGS sequence"/>
</dbReference>
<dbReference type="CDD" id="cd03784">
    <property type="entry name" value="GT1_Gtf-like"/>
    <property type="match status" value="1"/>
</dbReference>
<protein>
    <recommendedName>
        <fullName evidence="4">Glycosyltransferase</fullName>
        <ecNumber evidence="4">2.4.1.-</ecNumber>
    </recommendedName>
</protein>
<evidence type="ECO:0000256" key="2">
    <source>
        <dbReference type="ARBA" id="ARBA00022679"/>
    </source>
</evidence>
<dbReference type="PROSITE" id="PS00375">
    <property type="entry name" value="UDPGT"/>
    <property type="match status" value="1"/>
</dbReference>
<dbReference type="EMBL" id="JBDFQZ010000009">
    <property type="protein sequence ID" value="KAK9692026.1"/>
    <property type="molecule type" value="Genomic_DNA"/>
</dbReference>
<accession>A0AAW1IRK3</accession>
<dbReference type="GO" id="GO:0016104">
    <property type="term" value="P:triterpenoid biosynthetic process"/>
    <property type="evidence" value="ECO:0007669"/>
    <property type="project" value="UniProtKB-ARBA"/>
</dbReference>
<dbReference type="GO" id="GO:0080043">
    <property type="term" value="F:quercetin 3-O-glucosyltransferase activity"/>
    <property type="evidence" value="ECO:0007669"/>
    <property type="project" value="TreeGrafter"/>
</dbReference>
<evidence type="ECO:0000256" key="3">
    <source>
        <dbReference type="RuleBase" id="RU003718"/>
    </source>
</evidence>
<comment type="similarity">
    <text evidence="1 3">Belongs to the UDP-glycosyltransferase family.</text>
</comment>
<dbReference type="PANTHER" id="PTHR11926">
    <property type="entry name" value="GLUCOSYL/GLUCURONOSYL TRANSFERASES"/>
    <property type="match status" value="1"/>
</dbReference>
<comment type="caution">
    <text evidence="5">The sequence shown here is derived from an EMBL/GenBank/DDBJ whole genome shotgun (WGS) entry which is preliminary data.</text>
</comment>
<dbReference type="GO" id="GO:0080044">
    <property type="term" value="F:quercetin 7-O-glucosyltransferase activity"/>
    <property type="evidence" value="ECO:0007669"/>
    <property type="project" value="TreeGrafter"/>
</dbReference>
<proteinExistence type="inferred from homology"/>
<dbReference type="GO" id="GO:0016135">
    <property type="term" value="P:saponin biosynthetic process"/>
    <property type="evidence" value="ECO:0007669"/>
    <property type="project" value="UniProtKB-ARBA"/>
</dbReference>
<evidence type="ECO:0000256" key="4">
    <source>
        <dbReference type="RuleBase" id="RU362057"/>
    </source>
</evidence>
<dbReference type="FunFam" id="3.40.50.2000:FF:000040">
    <property type="entry name" value="UDP-glycosyltransferase 76C1"/>
    <property type="match status" value="1"/>
</dbReference>
<dbReference type="Gene3D" id="3.40.50.2000">
    <property type="entry name" value="Glycogen Phosphorylase B"/>
    <property type="match status" value="2"/>
</dbReference>
<name>A0AAW1IRK3_SAPOF</name>
<dbReference type="AlphaFoldDB" id="A0AAW1IRK3"/>